<gene>
    <name evidence="1" type="ORF">LWI28_019935</name>
</gene>
<reference evidence="1" key="2">
    <citation type="submission" date="2023-02" db="EMBL/GenBank/DDBJ databases">
        <authorList>
            <person name="Swenson N.G."/>
            <person name="Wegrzyn J.L."/>
            <person name="Mcevoy S.L."/>
        </authorList>
    </citation>
    <scope>NUCLEOTIDE SEQUENCE</scope>
    <source>
        <strain evidence="1">91603</strain>
        <tissue evidence="1">Leaf</tissue>
    </source>
</reference>
<dbReference type="Proteomes" id="UP001064489">
    <property type="component" value="Chromosome 3"/>
</dbReference>
<accession>A0AAD5JAG1</accession>
<evidence type="ECO:0000313" key="2">
    <source>
        <dbReference type="Proteomes" id="UP001064489"/>
    </source>
</evidence>
<protein>
    <submittedName>
        <fullName evidence="1">Uncharacterized protein</fullName>
    </submittedName>
</protein>
<reference evidence="1" key="1">
    <citation type="journal article" date="2022" name="Plant J.">
        <title>Strategies of tolerance reflected in two North American maple genomes.</title>
        <authorList>
            <person name="McEvoy S.L."/>
            <person name="Sezen U.U."/>
            <person name="Trouern-Trend A."/>
            <person name="McMahon S.M."/>
            <person name="Schaberg P.G."/>
            <person name="Yang J."/>
            <person name="Wegrzyn J.L."/>
            <person name="Swenson N.G."/>
        </authorList>
    </citation>
    <scope>NUCLEOTIDE SEQUENCE</scope>
    <source>
        <strain evidence="1">91603</strain>
    </source>
</reference>
<dbReference type="EMBL" id="JAJSOW010000100">
    <property type="protein sequence ID" value="KAI9186695.1"/>
    <property type="molecule type" value="Genomic_DNA"/>
</dbReference>
<sequence length="143" mass="15951">MAQPLTSPSLTPVRQLDYEVENALEVILETRTFSNDLSSENYTDPDPSLSTQWYPSREHRPLVWALPPGLLAAPDIEQGAMWIREFDLDVVCNMQACKAKEPDETSLKHATSQVALGIAPPQSDQIVAHTYEPDKNEQTFGPT</sequence>
<evidence type="ECO:0000313" key="1">
    <source>
        <dbReference type="EMBL" id="KAI9186695.1"/>
    </source>
</evidence>
<dbReference type="AlphaFoldDB" id="A0AAD5JAG1"/>
<keyword evidence="2" id="KW-1185">Reference proteome</keyword>
<name>A0AAD5JAG1_ACENE</name>
<comment type="caution">
    <text evidence="1">The sequence shown here is derived from an EMBL/GenBank/DDBJ whole genome shotgun (WGS) entry which is preliminary data.</text>
</comment>
<proteinExistence type="predicted"/>
<organism evidence="1 2">
    <name type="scientific">Acer negundo</name>
    <name type="common">Box elder</name>
    <dbReference type="NCBI Taxonomy" id="4023"/>
    <lineage>
        <taxon>Eukaryota</taxon>
        <taxon>Viridiplantae</taxon>
        <taxon>Streptophyta</taxon>
        <taxon>Embryophyta</taxon>
        <taxon>Tracheophyta</taxon>
        <taxon>Spermatophyta</taxon>
        <taxon>Magnoliopsida</taxon>
        <taxon>eudicotyledons</taxon>
        <taxon>Gunneridae</taxon>
        <taxon>Pentapetalae</taxon>
        <taxon>rosids</taxon>
        <taxon>malvids</taxon>
        <taxon>Sapindales</taxon>
        <taxon>Sapindaceae</taxon>
        <taxon>Hippocastanoideae</taxon>
        <taxon>Acereae</taxon>
        <taxon>Acer</taxon>
    </lineage>
</organism>